<dbReference type="RefSeq" id="XP_031908741.1">
    <property type="nucleotide sequence ID" value="XM_032055928.1"/>
</dbReference>
<accession>A0A5N6SD80</accession>
<evidence type="ECO:0000313" key="3">
    <source>
        <dbReference type="Proteomes" id="UP000325672"/>
    </source>
</evidence>
<proteinExistence type="predicted"/>
<dbReference type="AlphaFoldDB" id="A0A5N6SD80"/>
<feature type="compositionally biased region" description="Basic residues" evidence="1">
    <location>
        <begin position="98"/>
        <end position="107"/>
    </location>
</feature>
<gene>
    <name evidence="2" type="ORF">BDV38DRAFT_260466</name>
</gene>
<organism evidence="2 3">
    <name type="scientific">Aspergillus pseudotamarii</name>
    <dbReference type="NCBI Taxonomy" id="132259"/>
    <lineage>
        <taxon>Eukaryota</taxon>
        <taxon>Fungi</taxon>
        <taxon>Dikarya</taxon>
        <taxon>Ascomycota</taxon>
        <taxon>Pezizomycotina</taxon>
        <taxon>Eurotiomycetes</taxon>
        <taxon>Eurotiomycetidae</taxon>
        <taxon>Eurotiales</taxon>
        <taxon>Aspergillaceae</taxon>
        <taxon>Aspergillus</taxon>
        <taxon>Aspergillus subgen. Circumdati</taxon>
    </lineage>
</organism>
<evidence type="ECO:0000313" key="2">
    <source>
        <dbReference type="EMBL" id="KAE8132678.1"/>
    </source>
</evidence>
<name>A0A5N6SD80_ASPPS</name>
<feature type="region of interest" description="Disordered" evidence="1">
    <location>
        <begin position="1"/>
        <end position="22"/>
    </location>
</feature>
<evidence type="ECO:0000256" key="1">
    <source>
        <dbReference type="SAM" id="MobiDB-lite"/>
    </source>
</evidence>
<dbReference type="GeneID" id="43640138"/>
<protein>
    <submittedName>
        <fullName evidence="2">Uncharacterized protein</fullName>
    </submittedName>
</protein>
<keyword evidence="3" id="KW-1185">Reference proteome</keyword>
<sequence length="141" mass="15706">MLKGLRTPSHHSQSRLAHGTRRRKIVQNPPCIPIHPFMIDHFQSRLIFSGCVVPHSSNDSVGFASGGFILCLLLTRCFSLILGSSSSRSSYSLPFQKGAKKEKRKWSKLKSERAGNLEVSPALNKRVDLLQLPVFIIPTVL</sequence>
<feature type="region of interest" description="Disordered" evidence="1">
    <location>
        <begin position="87"/>
        <end position="107"/>
    </location>
</feature>
<reference evidence="2 3" key="1">
    <citation type="submission" date="2019-04" db="EMBL/GenBank/DDBJ databases">
        <title>Friends and foes A comparative genomics study of 23 Aspergillus species from section Flavi.</title>
        <authorList>
            <consortium name="DOE Joint Genome Institute"/>
            <person name="Kjaerbolling I."/>
            <person name="Vesth T."/>
            <person name="Frisvad J.C."/>
            <person name="Nybo J.L."/>
            <person name="Theobald S."/>
            <person name="Kildgaard S."/>
            <person name="Isbrandt T."/>
            <person name="Kuo A."/>
            <person name="Sato A."/>
            <person name="Lyhne E.K."/>
            <person name="Kogle M.E."/>
            <person name="Wiebenga A."/>
            <person name="Kun R.S."/>
            <person name="Lubbers R.J."/>
            <person name="Makela M.R."/>
            <person name="Barry K."/>
            <person name="Chovatia M."/>
            <person name="Clum A."/>
            <person name="Daum C."/>
            <person name="Haridas S."/>
            <person name="He G."/>
            <person name="LaButti K."/>
            <person name="Lipzen A."/>
            <person name="Mondo S."/>
            <person name="Riley R."/>
            <person name="Salamov A."/>
            <person name="Simmons B.A."/>
            <person name="Magnuson J.K."/>
            <person name="Henrissat B."/>
            <person name="Mortensen U.H."/>
            <person name="Larsen T.O."/>
            <person name="Devries R.P."/>
            <person name="Grigoriev I.V."/>
            <person name="Machida M."/>
            <person name="Baker S.E."/>
            <person name="Andersen M.R."/>
        </authorList>
    </citation>
    <scope>NUCLEOTIDE SEQUENCE [LARGE SCALE GENOMIC DNA]</scope>
    <source>
        <strain evidence="2 3">CBS 117625</strain>
    </source>
</reference>
<feature type="compositionally biased region" description="Basic residues" evidence="1">
    <location>
        <begin position="8"/>
        <end position="22"/>
    </location>
</feature>
<dbReference type="EMBL" id="ML743628">
    <property type="protein sequence ID" value="KAE8132678.1"/>
    <property type="molecule type" value="Genomic_DNA"/>
</dbReference>
<dbReference type="Proteomes" id="UP000325672">
    <property type="component" value="Unassembled WGS sequence"/>
</dbReference>